<accession>A0A0R3RMG6</accession>
<proteinExistence type="predicted"/>
<organism evidence="1 2">
    <name type="scientific">Elaeophora elaphi</name>
    <dbReference type="NCBI Taxonomy" id="1147741"/>
    <lineage>
        <taxon>Eukaryota</taxon>
        <taxon>Metazoa</taxon>
        <taxon>Ecdysozoa</taxon>
        <taxon>Nematoda</taxon>
        <taxon>Chromadorea</taxon>
        <taxon>Rhabditida</taxon>
        <taxon>Spirurina</taxon>
        <taxon>Spiruromorpha</taxon>
        <taxon>Filarioidea</taxon>
        <taxon>Onchocercidae</taxon>
        <taxon>Elaeophora</taxon>
    </lineage>
</organism>
<sequence length="114" mass="13536">MADFLLNNSYYQRSNIVKSYEIQRGKTLNNYWIGVERKDGKNWLINGRPISFDSKFNCQNQCYNMEILLSTQAYKRYLKKKNYFVCVSNDKWKLFSNDSTKECLAVCVIKAMRS</sequence>
<dbReference type="Proteomes" id="UP000050640">
    <property type="component" value="Unplaced"/>
</dbReference>
<evidence type="ECO:0000313" key="2">
    <source>
        <dbReference type="WBParaSite" id="EEL_0000267601-mRNA-1"/>
    </source>
</evidence>
<name>A0A0R3RMG6_9BILA</name>
<evidence type="ECO:0000313" key="1">
    <source>
        <dbReference type="Proteomes" id="UP000050640"/>
    </source>
</evidence>
<dbReference type="AlphaFoldDB" id="A0A0R3RMG6"/>
<dbReference type="WBParaSite" id="EEL_0000267601-mRNA-1">
    <property type="protein sequence ID" value="EEL_0000267601-mRNA-1"/>
    <property type="gene ID" value="EEL_0000267601"/>
</dbReference>
<reference evidence="2" key="1">
    <citation type="submission" date="2017-02" db="UniProtKB">
        <authorList>
            <consortium name="WormBaseParasite"/>
        </authorList>
    </citation>
    <scope>IDENTIFICATION</scope>
</reference>
<keyword evidence="1" id="KW-1185">Reference proteome</keyword>
<protein>
    <submittedName>
        <fullName evidence="2">C-type lectin domain-containing protein</fullName>
    </submittedName>
</protein>